<gene>
    <name evidence="1" type="ORF">BD311DRAFT_539250</name>
</gene>
<dbReference type="AlphaFoldDB" id="A0A4Q9MBQ2"/>
<sequence length="109" mass="12443">MSWTEPRCRAINLRHRLNESLSNQISLEDAPARTLPLCRSRLSLLPPQRESCRLASIPVFLCNSLLFEEAILATTRRLVGRMHQYPPPSPSIPPILYYIISFTSFNCST</sequence>
<dbReference type="EMBL" id="ML143474">
    <property type="protein sequence ID" value="TBU24700.1"/>
    <property type="molecule type" value="Genomic_DNA"/>
</dbReference>
<name>A0A4Q9MBQ2_9APHY</name>
<evidence type="ECO:0000313" key="1">
    <source>
        <dbReference type="EMBL" id="TBU24700.1"/>
    </source>
</evidence>
<reference evidence="1" key="1">
    <citation type="submission" date="2019-01" db="EMBL/GenBank/DDBJ databases">
        <title>Draft genome sequences of three monokaryotic isolates of the white-rot basidiomycete fungus Dichomitus squalens.</title>
        <authorList>
            <consortium name="DOE Joint Genome Institute"/>
            <person name="Lopez S.C."/>
            <person name="Andreopoulos B."/>
            <person name="Pangilinan J."/>
            <person name="Lipzen A."/>
            <person name="Riley R."/>
            <person name="Ahrendt S."/>
            <person name="Ng V."/>
            <person name="Barry K."/>
            <person name="Daum C."/>
            <person name="Grigoriev I.V."/>
            <person name="Hilden K.S."/>
            <person name="Makela M.R."/>
            <person name="de Vries R.P."/>
        </authorList>
    </citation>
    <scope>NUCLEOTIDE SEQUENCE [LARGE SCALE GENOMIC DNA]</scope>
    <source>
        <strain evidence="1">OM18370.1</strain>
    </source>
</reference>
<dbReference type="Proteomes" id="UP000292957">
    <property type="component" value="Unassembled WGS sequence"/>
</dbReference>
<accession>A0A4Q9MBQ2</accession>
<proteinExistence type="predicted"/>
<protein>
    <submittedName>
        <fullName evidence="1">Uncharacterized protein</fullName>
    </submittedName>
</protein>
<organism evidence="1">
    <name type="scientific">Dichomitus squalens</name>
    <dbReference type="NCBI Taxonomy" id="114155"/>
    <lineage>
        <taxon>Eukaryota</taxon>
        <taxon>Fungi</taxon>
        <taxon>Dikarya</taxon>
        <taxon>Basidiomycota</taxon>
        <taxon>Agaricomycotina</taxon>
        <taxon>Agaricomycetes</taxon>
        <taxon>Polyporales</taxon>
        <taxon>Polyporaceae</taxon>
        <taxon>Dichomitus</taxon>
    </lineage>
</organism>